<dbReference type="InterPro" id="IPR006669">
    <property type="entry name" value="MgtE_transporter"/>
</dbReference>
<evidence type="ECO:0000256" key="2">
    <source>
        <dbReference type="ARBA" id="ARBA00009749"/>
    </source>
</evidence>
<keyword evidence="5" id="KW-0460">Magnesium</keyword>
<evidence type="ECO:0000313" key="11">
    <source>
        <dbReference type="EMBL" id="EDY20102.1"/>
    </source>
</evidence>
<dbReference type="SUPFAM" id="SSF54631">
    <property type="entry name" value="CBS-domain pair"/>
    <property type="match status" value="1"/>
</dbReference>
<dbReference type="InterPro" id="IPR036739">
    <property type="entry name" value="SLC41_membr_dom_sf"/>
</dbReference>
<evidence type="ECO:0000256" key="5">
    <source>
        <dbReference type="ARBA" id="ARBA00022842"/>
    </source>
</evidence>
<feature type="transmembrane region" description="Helical" evidence="9">
    <location>
        <begin position="164"/>
        <end position="184"/>
    </location>
</feature>
<dbReference type="PANTHER" id="PTHR43773">
    <property type="entry name" value="MAGNESIUM TRANSPORTER MGTE"/>
    <property type="match status" value="1"/>
</dbReference>
<evidence type="ECO:0000259" key="10">
    <source>
        <dbReference type="PROSITE" id="PS51371"/>
    </source>
</evidence>
<evidence type="ECO:0000313" key="12">
    <source>
        <dbReference type="Proteomes" id="UP000005824"/>
    </source>
</evidence>
<evidence type="ECO:0000256" key="1">
    <source>
        <dbReference type="ARBA" id="ARBA00004141"/>
    </source>
</evidence>
<feature type="transmembrane region" description="Helical" evidence="9">
    <location>
        <begin position="265"/>
        <end position="288"/>
    </location>
</feature>
<evidence type="ECO:0000256" key="3">
    <source>
        <dbReference type="ARBA" id="ARBA00022448"/>
    </source>
</evidence>
<dbReference type="Gene3D" id="3.10.580.10">
    <property type="entry name" value="CBS-domain"/>
    <property type="match status" value="1"/>
</dbReference>
<organism evidence="11 12">
    <name type="scientific">Chthoniobacter flavus Ellin428</name>
    <dbReference type="NCBI Taxonomy" id="497964"/>
    <lineage>
        <taxon>Bacteria</taxon>
        <taxon>Pseudomonadati</taxon>
        <taxon>Verrucomicrobiota</taxon>
        <taxon>Spartobacteria</taxon>
        <taxon>Chthoniobacterales</taxon>
        <taxon>Chthoniobacteraceae</taxon>
        <taxon>Chthoniobacter</taxon>
    </lineage>
</organism>
<keyword evidence="7 9" id="KW-0472">Membrane</keyword>
<dbReference type="PROSITE" id="PS51371">
    <property type="entry name" value="CBS"/>
    <property type="match status" value="1"/>
</dbReference>
<dbReference type="eggNOG" id="COG2239">
    <property type="taxonomic scope" value="Bacteria"/>
</dbReference>
<evidence type="ECO:0000256" key="9">
    <source>
        <dbReference type="SAM" id="Phobius"/>
    </source>
</evidence>
<comment type="similarity">
    <text evidence="2">Belongs to the SLC41A transporter family.</text>
</comment>
<comment type="subcellular location">
    <subcellularLocation>
        <location evidence="1">Membrane</location>
        <topology evidence="1">Multi-pass membrane protein</topology>
    </subcellularLocation>
</comment>
<dbReference type="InterPro" id="IPR006667">
    <property type="entry name" value="SLC41_membr_dom"/>
</dbReference>
<evidence type="ECO:0000256" key="6">
    <source>
        <dbReference type="ARBA" id="ARBA00022989"/>
    </source>
</evidence>
<gene>
    <name evidence="11" type="ORF">CfE428DRAFT_2026</name>
</gene>
<dbReference type="GO" id="GO:0016020">
    <property type="term" value="C:membrane"/>
    <property type="evidence" value="ECO:0007669"/>
    <property type="project" value="UniProtKB-SubCell"/>
</dbReference>
<dbReference type="Pfam" id="PF01769">
    <property type="entry name" value="MgtE"/>
    <property type="match status" value="1"/>
</dbReference>
<name>B4CZD8_9BACT</name>
<dbReference type="SUPFAM" id="SSF161093">
    <property type="entry name" value="MgtE membrane domain-like"/>
    <property type="match status" value="1"/>
</dbReference>
<keyword evidence="12" id="KW-1185">Reference proteome</keyword>
<feature type="transmembrane region" description="Helical" evidence="9">
    <location>
        <begin position="241"/>
        <end position="259"/>
    </location>
</feature>
<dbReference type="Pfam" id="PF00571">
    <property type="entry name" value="CBS"/>
    <property type="match status" value="1"/>
</dbReference>
<keyword evidence="3" id="KW-0813">Transport</keyword>
<dbReference type="RefSeq" id="WP_006979351.1">
    <property type="nucleotide sequence ID" value="NZ_ABVL01000005.1"/>
</dbReference>
<dbReference type="SMART" id="SM00116">
    <property type="entry name" value="CBS"/>
    <property type="match status" value="2"/>
</dbReference>
<dbReference type="Gene3D" id="1.10.357.20">
    <property type="entry name" value="SLC41 divalent cation transporters, integral membrane domain"/>
    <property type="match status" value="1"/>
</dbReference>
<dbReference type="CDD" id="cd04606">
    <property type="entry name" value="CBS_pair_Mg_transporter"/>
    <property type="match status" value="1"/>
</dbReference>
<dbReference type="EMBL" id="ABVL01000005">
    <property type="protein sequence ID" value="EDY20102.1"/>
    <property type="molecule type" value="Genomic_DNA"/>
</dbReference>
<evidence type="ECO:0000256" key="7">
    <source>
        <dbReference type="ARBA" id="ARBA00023136"/>
    </source>
</evidence>
<reference evidence="11 12" key="1">
    <citation type="journal article" date="2011" name="J. Bacteriol.">
        <title>Genome sequence of Chthoniobacter flavus Ellin428, an aerobic heterotrophic soil bacterium.</title>
        <authorList>
            <person name="Kant R."/>
            <person name="van Passel M.W."/>
            <person name="Palva A."/>
            <person name="Lucas S."/>
            <person name="Lapidus A."/>
            <person name="Glavina Del Rio T."/>
            <person name="Dalin E."/>
            <person name="Tice H."/>
            <person name="Bruce D."/>
            <person name="Goodwin L."/>
            <person name="Pitluck S."/>
            <person name="Larimer F.W."/>
            <person name="Land M.L."/>
            <person name="Hauser L."/>
            <person name="Sangwan P."/>
            <person name="de Vos W.M."/>
            <person name="Janssen P.H."/>
            <person name="Smidt H."/>
        </authorList>
    </citation>
    <scope>NUCLEOTIDE SEQUENCE [LARGE SCALE GENOMIC DNA]</scope>
    <source>
        <strain evidence="11 12">Ellin428</strain>
    </source>
</reference>
<keyword evidence="6 9" id="KW-1133">Transmembrane helix</keyword>
<dbReference type="InterPro" id="IPR000644">
    <property type="entry name" value="CBS_dom"/>
</dbReference>
<dbReference type="GO" id="GO:0015095">
    <property type="term" value="F:magnesium ion transmembrane transporter activity"/>
    <property type="evidence" value="ECO:0007669"/>
    <property type="project" value="InterPro"/>
</dbReference>
<comment type="caution">
    <text evidence="11">The sequence shown here is derived from an EMBL/GenBank/DDBJ whole genome shotgun (WGS) entry which is preliminary data.</text>
</comment>
<feature type="transmembrane region" description="Helical" evidence="9">
    <location>
        <begin position="300"/>
        <end position="321"/>
    </location>
</feature>
<dbReference type="InParanoid" id="B4CZD8"/>
<dbReference type="PANTHER" id="PTHR43773:SF1">
    <property type="entry name" value="MAGNESIUM TRANSPORTER MGTE"/>
    <property type="match status" value="1"/>
</dbReference>
<keyword evidence="8" id="KW-0129">CBS domain</keyword>
<feature type="transmembrane region" description="Helical" evidence="9">
    <location>
        <begin position="190"/>
        <end position="220"/>
    </location>
</feature>
<evidence type="ECO:0000256" key="4">
    <source>
        <dbReference type="ARBA" id="ARBA00022692"/>
    </source>
</evidence>
<keyword evidence="4 9" id="KW-0812">Transmembrane</keyword>
<dbReference type="Proteomes" id="UP000005824">
    <property type="component" value="Unassembled WGS sequence"/>
</dbReference>
<dbReference type="AlphaFoldDB" id="B4CZD8"/>
<evidence type="ECO:0000256" key="8">
    <source>
        <dbReference type="PROSITE-ProRule" id="PRU00703"/>
    </source>
</evidence>
<feature type="domain" description="CBS" evidence="10">
    <location>
        <begin position="78"/>
        <end position="137"/>
    </location>
</feature>
<proteinExistence type="inferred from homology"/>
<protein>
    <submittedName>
        <fullName evidence="11">CBS domain containing protein</fullName>
    </submittedName>
</protein>
<accession>B4CZD8</accession>
<sequence>MSDQAHLNESVLAHARQEFALLRATMTVDEALAAIRLHGIGERIVYFYVADPEGRLVGVLPTRRLLSSPPETKLEELMIRRVVAIPTTATLLEACELFVLYKFFAIPVVDTERKVVGVIDITIFTEEVMDLTEPEKVNDMFETLGFRITQMRGASAFQAFRIRFPWLLATIGSGTAGALLAGLFETTLAHAIILSFFLALVLALSEAVSIQSMSLTLQALRSTQPTWRWFWKNARREVPEAVLIGLGCGLVVFLIVWLWRGAALAAGVIGTTIIGGTIIACLSGLVVPSVLHALKLDPKIAAGPITLAVADVLTLTLYFSLATWLL</sequence>
<dbReference type="InterPro" id="IPR046342">
    <property type="entry name" value="CBS_dom_sf"/>
</dbReference>
<dbReference type="STRING" id="497964.CfE428DRAFT_2026"/>